<name>A0A9P5TXR5_9AGAR</name>
<gene>
    <name evidence="1" type="ORF">BDP27DRAFT_1346219</name>
</gene>
<protein>
    <submittedName>
        <fullName evidence="1">Uncharacterized protein</fullName>
    </submittedName>
</protein>
<sequence>MDLFSSRLTSWACLWRHRIIVSLSPFSLTSKPLFLPCTLLFSRSNLGAPAIIRGPSVRRANLALTALTSLDLNSGPAGCSPFLVVYTQRSKGASQTEGSFIPAFPSIASVSFNLLLMLTNLSPYLTTPPSSSDWSSTLLHIMADNQASARDVEKYVKSSSLRSSVCHLDASRSRL</sequence>
<dbReference type="AlphaFoldDB" id="A0A9P5TXR5"/>
<evidence type="ECO:0000313" key="2">
    <source>
        <dbReference type="Proteomes" id="UP000772434"/>
    </source>
</evidence>
<proteinExistence type="predicted"/>
<dbReference type="Proteomes" id="UP000772434">
    <property type="component" value="Unassembled WGS sequence"/>
</dbReference>
<accession>A0A9P5TXR5</accession>
<reference evidence="1" key="1">
    <citation type="submission" date="2020-11" db="EMBL/GenBank/DDBJ databases">
        <authorList>
            <consortium name="DOE Joint Genome Institute"/>
            <person name="Ahrendt S."/>
            <person name="Riley R."/>
            <person name="Andreopoulos W."/>
            <person name="Labutti K."/>
            <person name="Pangilinan J."/>
            <person name="Ruiz-Duenas F.J."/>
            <person name="Barrasa J.M."/>
            <person name="Sanchez-Garcia M."/>
            <person name="Camarero S."/>
            <person name="Miyauchi S."/>
            <person name="Serrano A."/>
            <person name="Linde D."/>
            <person name="Babiker R."/>
            <person name="Drula E."/>
            <person name="Ayuso-Fernandez I."/>
            <person name="Pacheco R."/>
            <person name="Padilla G."/>
            <person name="Ferreira P."/>
            <person name="Barriuso J."/>
            <person name="Kellner H."/>
            <person name="Castanera R."/>
            <person name="Alfaro M."/>
            <person name="Ramirez L."/>
            <person name="Pisabarro A.G."/>
            <person name="Kuo A."/>
            <person name="Tritt A."/>
            <person name="Lipzen A."/>
            <person name="He G."/>
            <person name="Yan M."/>
            <person name="Ng V."/>
            <person name="Cullen D."/>
            <person name="Martin F."/>
            <person name="Rosso M.-N."/>
            <person name="Henrissat B."/>
            <person name="Hibbett D."/>
            <person name="Martinez A.T."/>
            <person name="Grigoriev I.V."/>
        </authorList>
    </citation>
    <scope>NUCLEOTIDE SEQUENCE</scope>
    <source>
        <strain evidence="1">AH 40177</strain>
    </source>
</reference>
<evidence type="ECO:0000313" key="1">
    <source>
        <dbReference type="EMBL" id="KAF9047002.1"/>
    </source>
</evidence>
<organism evidence="1 2">
    <name type="scientific">Rhodocollybia butyracea</name>
    <dbReference type="NCBI Taxonomy" id="206335"/>
    <lineage>
        <taxon>Eukaryota</taxon>
        <taxon>Fungi</taxon>
        <taxon>Dikarya</taxon>
        <taxon>Basidiomycota</taxon>
        <taxon>Agaricomycotina</taxon>
        <taxon>Agaricomycetes</taxon>
        <taxon>Agaricomycetidae</taxon>
        <taxon>Agaricales</taxon>
        <taxon>Marasmiineae</taxon>
        <taxon>Omphalotaceae</taxon>
        <taxon>Rhodocollybia</taxon>
    </lineage>
</organism>
<keyword evidence="2" id="KW-1185">Reference proteome</keyword>
<dbReference type="EMBL" id="JADNRY010000497">
    <property type="protein sequence ID" value="KAF9047002.1"/>
    <property type="molecule type" value="Genomic_DNA"/>
</dbReference>
<comment type="caution">
    <text evidence="1">The sequence shown here is derived from an EMBL/GenBank/DDBJ whole genome shotgun (WGS) entry which is preliminary data.</text>
</comment>